<dbReference type="InterPro" id="IPR017439">
    <property type="entry name" value="Amidohydrolase"/>
</dbReference>
<dbReference type="GO" id="GO:0016787">
    <property type="term" value="F:hydrolase activity"/>
    <property type="evidence" value="ECO:0007669"/>
    <property type="project" value="InterPro"/>
</dbReference>
<evidence type="ECO:0008006" key="3">
    <source>
        <dbReference type="Google" id="ProtNLM"/>
    </source>
</evidence>
<dbReference type="Gene3D" id="3.40.630.10">
    <property type="entry name" value="Zn peptidases"/>
    <property type="match status" value="1"/>
</dbReference>
<dbReference type="PANTHER" id="PTHR11014:SF63">
    <property type="entry name" value="METALLOPEPTIDASE, PUTATIVE (AFU_ORTHOLOGUE AFUA_6G09600)-RELATED"/>
    <property type="match status" value="1"/>
</dbReference>
<gene>
    <name evidence="1" type="ORF">BK816_07745</name>
</gene>
<dbReference type="Proteomes" id="UP000176288">
    <property type="component" value="Chromosome"/>
</dbReference>
<keyword evidence="2" id="KW-1185">Reference proteome</keyword>
<dbReference type="Pfam" id="PF01546">
    <property type="entry name" value="Peptidase_M20"/>
    <property type="match status" value="1"/>
</dbReference>
<organism evidence="1 2">
    <name type="scientific">Boudabousia tangfeifanii</name>
    <dbReference type="NCBI Taxonomy" id="1912795"/>
    <lineage>
        <taxon>Bacteria</taxon>
        <taxon>Bacillati</taxon>
        <taxon>Actinomycetota</taxon>
        <taxon>Actinomycetes</taxon>
        <taxon>Actinomycetales</taxon>
        <taxon>Actinomycetaceae</taxon>
        <taxon>Boudabousia</taxon>
    </lineage>
</organism>
<dbReference type="SUPFAM" id="SSF53187">
    <property type="entry name" value="Zn-dependent exopeptidases"/>
    <property type="match status" value="1"/>
</dbReference>
<protein>
    <recommendedName>
        <fullName evidence="3">Peptidase M20 dimerisation domain-containing protein</fullName>
    </recommendedName>
</protein>
<sequence>MGTLRADSNYSDCSDGNGIFTSSSHPPSSEKKPDSYWQAMFASDGEISKLLSQITPKMIKWRHYFYQHPELSNNEDKTAAYVLHRLSDFGVDEIKSDVAGNSVVGIINGCGEGKAILLRAEMDALPIRQSHAWKGRYSKKMSLLPHSPDISHASGHDCHIAILLGVAKILCEFRDRFRGKVILLFQAGSEGDYLKKKLNSARQILLDGILQINAPTMAFSLKSAPAPTGTLSCRKGLQFAASTRVNVAFDATMNTNMFEPERTPDPVTALASFLTQVEQLKKRSTNKDSFLAYFGHFWDRGRFNLLPTKTAAWGKIHYFDVDEFNCFKTELERIAEESANAFRCESKVVFDQHIPELKNTSNIVEEAYPVLVDVVGENNIFESMPSFKSDDFSELINEFGGVEILLGVQDCEYPKNGSVDLDRLALSASSPTHTPHFYAQDEALEVGAKVCLRMALAHLSGEVG</sequence>
<dbReference type="RefSeq" id="WP_071164664.1">
    <property type="nucleotide sequence ID" value="NZ_CP017812.1"/>
</dbReference>
<dbReference type="AlphaFoldDB" id="A0A1D9MLF4"/>
<dbReference type="InterPro" id="IPR002933">
    <property type="entry name" value="Peptidase_M20"/>
</dbReference>
<dbReference type="EMBL" id="CP017812">
    <property type="protein sequence ID" value="AOZ73201.1"/>
    <property type="molecule type" value="Genomic_DNA"/>
</dbReference>
<reference evidence="1 2" key="1">
    <citation type="submission" date="2016-10" db="EMBL/GenBank/DDBJ databases">
        <title>Actinomyces aegypiusis sp. nov., isolated from the Aegypius monachus in Qinghai Tibet Plateau China.</title>
        <authorList>
            <person name="Wang Y."/>
        </authorList>
    </citation>
    <scope>NUCLEOTIDE SEQUENCE [LARGE SCALE GENOMIC DNA]</scope>
    <source>
        <strain evidence="1 2">VUL4_3</strain>
    </source>
</reference>
<dbReference type="KEGG" id="avu:BK816_07745"/>
<dbReference type="OrthoDB" id="9777385at2"/>
<evidence type="ECO:0000313" key="1">
    <source>
        <dbReference type="EMBL" id="AOZ73201.1"/>
    </source>
</evidence>
<accession>A0A1D9MLF4</accession>
<proteinExistence type="predicted"/>
<dbReference type="InterPro" id="IPR036264">
    <property type="entry name" value="Bact_exopeptidase_dim_dom"/>
</dbReference>
<name>A0A1D9MLF4_9ACTO</name>
<dbReference type="Gene3D" id="3.30.70.360">
    <property type="match status" value="1"/>
</dbReference>
<evidence type="ECO:0000313" key="2">
    <source>
        <dbReference type="Proteomes" id="UP000176288"/>
    </source>
</evidence>
<dbReference type="PANTHER" id="PTHR11014">
    <property type="entry name" value="PEPTIDASE M20 FAMILY MEMBER"/>
    <property type="match status" value="1"/>
</dbReference>
<dbReference type="SUPFAM" id="SSF55031">
    <property type="entry name" value="Bacterial exopeptidase dimerisation domain"/>
    <property type="match status" value="1"/>
</dbReference>